<evidence type="ECO:0000313" key="1">
    <source>
        <dbReference type="EMBL" id="CAI2198501.1"/>
    </source>
</evidence>
<proteinExistence type="predicted"/>
<comment type="caution">
    <text evidence="1">The sequence shown here is derived from an EMBL/GenBank/DDBJ whole genome shotgun (WGS) entry which is preliminary data.</text>
</comment>
<dbReference type="Proteomes" id="UP001153678">
    <property type="component" value="Unassembled WGS sequence"/>
</dbReference>
<name>A0A9W4X085_9GLOM</name>
<dbReference type="AlphaFoldDB" id="A0A9W4X085"/>
<reference evidence="1" key="1">
    <citation type="submission" date="2022-08" db="EMBL/GenBank/DDBJ databases">
        <authorList>
            <person name="Kallberg Y."/>
            <person name="Tangrot J."/>
            <person name="Rosling A."/>
        </authorList>
    </citation>
    <scope>NUCLEOTIDE SEQUENCE</scope>
    <source>
        <strain evidence="1">Wild A</strain>
    </source>
</reference>
<sequence>MPYDEMWRIYSEAKKTLLLYLQEKCEKEVASIAHISLFDSQYRANEMK</sequence>
<accession>A0A9W4X085</accession>
<gene>
    <name evidence="1" type="ORF">FWILDA_LOCUS18604</name>
</gene>
<organism evidence="1 2">
    <name type="scientific">Funneliformis geosporum</name>
    <dbReference type="NCBI Taxonomy" id="1117311"/>
    <lineage>
        <taxon>Eukaryota</taxon>
        <taxon>Fungi</taxon>
        <taxon>Fungi incertae sedis</taxon>
        <taxon>Mucoromycota</taxon>
        <taxon>Glomeromycotina</taxon>
        <taxon>Glomeromycetes</taxon>
        <taxon>Glomerales</taxon>
        <taxon>Glomeraceae</taxon>
        <taxon>Funneliformis</taxon>
    </lineage>
</organism>
<dbReference type="EMBL" id="CAMKVN010018803">
    <property type="protein sequence ID" value="CAI2198501.1"/>
    <property type="molecule type" value="Genomic_DNA"/>
</dbReference>
<evidence type="ECO:0000313" key="2">
    <source>
        <dbReference type="Proteomes" id="UP001153678"/>
    </source>
</evidence>
<feature type="non-terminal residue" evidence="1">
    <location>
        <position position="48"/>
    </location>
</feature>
<protein>
    <submittedName>
        <fullName evidence="1">12466_t:CDS:1</fullName>
    </submittedName>
</protein>
<keyword evidence="2" id="KW-1185">Reference proteome</keyword>